<evidence type="ECO:0000256" key="8">
    <source>
        <dbReference type="ARBA" id="ARBA00023012"/>
    </source>
</evidence>
<dbReference type="InterPro" id="IPR015943">
    <property type="entry name" value="WD40/YVTN_repeat-like_dom_sf"/>
</dbReference>
<keyword evidence="9" id="KW-0805">Transcription regulation</keyword>
<evidence type="ECO:0000256" key="12">
    <source>
        <dbReference type="SAM" id="Phobius"/>
    </source>
</evidence>
<dbReference type="Gene3D" id="2.130.10.10">
    <property type="entry name" value="YVTN repeat-like/Quinoprotein amine dehydrogenase"/>
    <property type="match status" value="3"/>
</dbReference>
<dbReference type="PRINTS" id="PR00344">
    <property type="entry name" value="BCTRLSENSOR"/>
</dbReference>
<name>A0A1M4ZST2_9BACT</name>
<keyword evidence="12" id="KW-0812">Transmembrane</keyword>
<dbReference type="InterPro" id="IPR036097">
    <property type="entry name" value="HisK_dim/P_sf"/>
</dbReference>
<comment type="catalytic activity">
    <reaction evidence="1">
        <text>ATP + protein L-histidine = ADP + protein N-phospho-L-histidine.</text>
        <dbReference type="EC" id="2.7.13.3"/>
    </reaction>
</comment>
<dbReference type="CDD" id="cd17574">
    <property type="entry name" value="REC_OmpR"/>
    <property type="match status" value="1"/>
</dbReference>
<dbReference type="SUPFAM" id="SSF47384">
    <property type="entry name" value="Homodimeric domain of signal transducing histidine kinase"/>
    <property type="match status" value="1"/>
</dbReference>
<dbReference type="Gene3D" id="3.40.50.2300">
    <property type="match status" value="1"/>
</dbReference>
<keyword evidence="7" id="KW-0067">ATP-binding</keyword>
<evidence type="ECO:0000256" key="10">
    <source>
        <dbReference type="ARBA" id="ARBA00023163"/>
    </source>
</evidence>
<evidence type="ECO:0000256" key="6">
    <source>
        <dbReference type="ARBA" id="ARBA00022777"/>
    </source>
</evidence>
<dbReference type="InterPro" id="IPR003594">
    <property type="entry name" value="HATPase_dom"/>
</dbReference>
<evidence type="ECO:0000313" key="16">
    <source>
        <dbReference type="EMBL" id="SHF21150.1"/>
    </source>
</evidence>
<reference evidence="17" key="1">
    <citation type="submission" date="2016-11" db="EMBL/GenBank/DDBJ databases">
        <authorList>
            <person name="Varghese N."/>
            <person name="Submissions S."/>
        </authorList>
    </citation>
    <scope>NUCLEOTIDE SEQUENCE [LARGE SCALE GENOMIC DNA]</scope>
    <source>
        <strain evidence="17">DSM 26910</strain>
    </source>
</reference>
<keyword evidence="6 16" id="KW-0418">Kinase</keyword>
<evidence type="ECO:0000256" key="2">
    <source>
        <dbReference type="ARBA" id="ARBA00012438"/>
    </source>
</evidence>
<feature type="domain" description="Histidine kinase" evidence="14">
    <location>
        <begin position="842"/>
        <end position="1063"/>
    </location>
</feature>
<feature type="modified residue" description="4-aspartylphosphate" evidence="11">
    <location>
        <position position="1138"/>
    </location>
</feature>
<evidence type="ECO:0000259" key="15">
    <source>
        <dbReference type="PROSITE" id="PS50110"/>
    </source>
</evidence>
<dbReference type="STRING" id="1484053.SAMN05444274_10455"/>
<dbReference type="CDD" id="cd00082">
    <property type="entry name" value="HisKA"/>
    <property type="match status" value="1"/>
</dbReference>
<feature type="transmembrane region" description="Helical" evidence="12">
    <location>
        <begin position="787"/>
        <end position="808"/>
    </location>
</feature>
<dbReference type="EMBL" id="FQUM01000004">
    <property type="protein sequence ID" value="SHF21150.1"/>
    <property type="molecule type" value="Genomic_DNA"/>
</dbReference>
<dbReference type="InterPro" id="IPR009057">
    <property type="entry name" value="Homeodomain-like_sf"/>
</dbReference>
<keyword evidence="8" id="KW-0902">Two-component regulatory system</keyword>
<keyword evidence="5" id="KW-0547">Nucleotide-binding</keyword>
<dbReference type="FunFam" id="3.30.565.10:FF:000037">
    <property type="entry name" value="Hybrid sensor histidine kinase/response regulator"/>
    <property type="match status" value="1"/>
</dbReference>
<dbReference type="InterPro" id="IPR003661">
    <property type="entry name" value="HisK_dim/P_dom"/>
</dbReference>
<evidence type="ECO:0000313" key="17">
    <source>
        <dbReference type="Proteomes" id="UP000184164"/>
    </source>
</evidence>
<evidence type="ECO:0000256" key="4">
    <source>
        <dbReference type="ARBA" id="ARBA00022679"/>
    </source>
</evidence>
<dbReference type="Pfam" id="PF00072">
    <property type="entry name" value="Response_reg"/>
    <property type="match status" value="1"/>
</dbReference>
<dbReference type="SMART" id="SM00342">
    <property type="entry name" value="HTH_ARAC"/>
    <property type="match status" value="1"/>
</dbReference>
<dbReference type="SUPFAM" id="SSF63829">
    <property type="entry name" value="Calcium-dependent phosphotriesterase"/>
    <property type="match status" value="1"/>
</dbReference>
<protein>
    <recommendedName>
        <fullName evidence="2">histidine kinase</fullName>
        <ecNumber evidence="2">2.7.13.3</ecNumber>
    </recommendedName>
</protein>
<keyword evidence="17" id="KW-1185">Reference proteome</keyword>
<dbReference type="InterPro" id="IPR013783">
    <property type="entry name" value="Ig-like_fold"/>
</dbReference>
<keyword evidence="3 11" id="KW-0597">Phosphoprotein</keyword>
<evidence type="ECO:0000259" key="14">
    <source>
        <dbReference type="PROSITE" id="PS50109"/>
    </source>
</evidence>
<accession>A0A1M4ZST2</accession>
<dbReference type="Proteomes" id="UP000184164">
    <property type="component" value="Unassembled WGS sequence"/>
</dbReference>
<dbReference type="PROSITE" id="PS50110">
    <property type="entry name" value="RESPONSE_REGULATORY"/>
    <property type="match status" value="1"/>
</dbReference>
<evidence type="ECO:0000256" key="3">
    <source>
        <dbReference type="ARBA" id="ARBA00022553"/>
    </source>
</evidence>
<sequence length="1338" mass="153454">MHKTSYSTIAIKLTIFLYFLASAVLTTYAVSPYIPKYKDPLSEPWRWIHYKTLDGMGARCMTEAHDGAFWFGTEKGMVCFDGKVWNLEPDSILKGQKILAVFTSKLGDLWAVDNRRIFNLSDGKWRTIFESKDIFFNPQLYSCEFFETSDGSVWIGSLAGLIQIKGNYARLYSNREDIPKFESNIYRWETLLIPSALDIQSLDITGMCQVSDSTLWIGNADGKLYQCIFRDETIQEWKNAPLGYSAGANPKLKIFEDQLFVVTSSRHSPVMCFDLKKNKWKTHSLDEYFEWDSNENVSVFVTTDDKIWVGGFGRIFSYDGKNWREYQHPQYKIPASRVNFFNDSKGQMWIIGFQNDVLSIDYSGSRFQSFDGLNFQFESSEGDSWFITYEGNIVRYSPETEEWISFGKEDGIINFPVRLFQDISGRVWTIGSHDNVAATGWYDKKEWLLRTHPKLCWSICETGIMEESDGTLWFGALGSEAGSPCQGLSLIRYFPSKGQPDDNKSWELMPGPGVVFGIGKDANKSVYIGSYMGLSKYVSGQFINANEVLGVEYPKIDYIGGDENEIWIAVRGQGAFLMNENSTRQFQVEDGLASNTITDILFADRNDIWFGTDRGISRYHTELDTWIPHAISGKLIIKRESGNLKKSSSGKIWINQNFREWKKFFHSRIPNNKHKELFYTIRYLPDTLPPETVVKTLPKTISSGDDIFVVWDGIDPWNHTPNEELLFSYKMDNGEWSPFSTQKNQLFSSLKPGKHQFSVRACDGDFNVDPTPFTFPIEVVPPVYRQLWFVLLISLLSLTILIQVYWLMLSRQKRLKSELALSVTEAENARTINEMKIRFFTNISHEIRTPLTLILDPVRKLISQKKYDLFLLQMVEQNASRLQRMINQILDFRKIETGNTECIPVFGDIMQTAKEVFSSFLLQAEKKKINYSMHQQEDEIYTWFDVDKLDKILTNLVSNAIKYTPVGGNVSFQINFSPRTKSDCFDTIIFYIRDTGIGISKENQTKIFERYFQASVGSQNIETGTGIGLSFTRDLVNTCGGHISFESYQGEGTIFKVELPVGLHSEDPLKEKNRKENRLSLKNVKSILTVLVVEDNTDLLNYLGQVLSGEGFKVLLAENGVIGFNMASSQLPDLIISDVMMPEMDGLQFTKKIKNEENTSHIPIILLTARKSEFQHLEGLKAGADDYITKPFSSEIVVEKIKNIFRSRDNLVRRFKEKYTVLPAEISKNSKDRIFVDKFVSIMLEHLSESDFKTDDLCREIGMSRTLLYAKIKSITGMAVNEFIQTIKLKEAARLIIMGDKTITEVMYDVGYNNIGHFRKLFKKQYKVSPREFKNSSI</sequence>
<evidence type="ECO:0000256" key="1">
    <source>
        <dbReference type="ARBA" id="ARBA00000085"/>
    </source>
</evidence>
<dbReference type="Gene3D" id="1.10.10.60">
    <property type="entry name" value="Homeodomain-like"/>
    <property type="match status" value="1"/>
</dbReference>
<evidence type="ECO:0000259" key="13">
    <source>
        <dbReference type="PROSITE" id="PS01124"/>
    </source>
</evidence>
<dbReference type="InterPro" id="IPR018060">
    <property type="entry name" value="HTH_AraC"/>
</dbReference>
<dbReference type="SMART" id="SM00448">
    <property type="entry name" value="REC"/>
    <property type="match status" value="1"/>
</dbReference>
<dbReference type="InterPro" id="IPR004358">
    <property type="entry name" value="Sig_transdc_His_kin-like_C"/>
</dbReference>
<dbReference type="SMART" id="SM00387">
    <property type="entry name" value="HATPase_c"/>
    <property type="match status" value="1"/>
</dbReference>
<dbReference type="SUPFAM" id="SSF46689">
    <property type="entry name" value="Homeodomain-like"/>
    <property type="match status" value="1"/>
</dbReference>
<organism evidence="16 17">
    <name type="scientific">Mariniphaga anaerophila</name>
    <dbReference type="NCBI Taxonomy" id="1484053"/>
    <lineage>
        <taxon>Bacteria</taxon>
        <taxon>Pseudomonadati</taxon>
        <taxon>Bacteroidota</taxon>
        <taxon>Bacteroidia</taxon>
        <taxon>Marinilabiliales</taxon>
        <taxon>Prolixibacteraceae</taxon>
        <taxon>Mariniphaga</taxon>
    </lineage>
</organism>
<keyword evidence="12" id="KW-0472">Membrane</keyword>
<keyword evidence="12" id="KW-1133">Transmembrane helix</keyword>
<keyword evidence="4" id="KW-0808">Transferase</keyword>
<evidence type="ECO:0000256" key="7">
    <source>
        <dbReference type="ARBA" id="ARBA00022840"/>
    </source>
</evidence>
<dbReference type="RefSeq" id="WP_073000995.1">
    <property type="nucleotide sequence ID" value="NZ_FQUM01000004.1"/>
</dbReference>
<evidence type="ECO:0000256" key="5">
    <source>
        <dbReference type="ARBA" id="ARBA00022741"/>
    </source>
</evidence>
<dbReference type="InterPro" id="IPR036890">
    <property type="entry name" value="HATPase_C_sf"/>
</dbReference>
<dbReference type="SUPFAM" id="SSF55874">
    <property type="entry name" value="ATPase domain of HSP90 chaperone/DNA topoisomerase II/histidine kinase"/>
    <property type="match status" value="1"/>
</dbReference>
<dbReference type="GO" id="GO:0003700">
    <property type="term" value="F:DNA-binding transcription factor activity"/>
    <property type="evidence" value="ECO:0007669"/>
    <property type="project" value="InterPro"/>
</dbReference>
<dbReference type="GO" id="GO:0043565">
    <property type="term" value="F:sequence-specific DNA binding"/>
    <property type="evidence" value="ECO:0007669"/>
    <property type="project" value="InterPro"/>
</dbReference>
<dbReference type="OrthoDB" id="9796457at2"/>
<dbReference type="Gene3D" id="2.60.40.10">
    <property type="entry name" value="Immunoglobulins"/>
    <property type="match status" value="1"/>
</dbReference>
<dbReference type="Gene3D" id="1.10.287.130">
    <property type="match status" value="1"/>
</dbReference>
<dbReference type="InterPro" id="IPR011006">
    <property type="entry name" value="CheY-like_superfamily"/>
</dbReference>
<dbReference type="Pfam" id="PF00512">
    <property type="entry name" value="HisKA"/>
    <property type="match status" value="1"/>
</dbReference>
<dbReference type="Pfam" id="PF12833">
    <property type="entry name" value="HTH_18"/>
    <property type="match status" value="1"/>
</dbReference>
<dbReference type="EC" id="2.7.13.3" evidence="2"/>
<evidence type="ECO:0000256" key="11">
    <source>
        <dbReference type="PROSITE-ProRule" id="PRU00169"/>
    </source>
</evidence>
<dbReference type="PROSITE" id="PS01124">
    <property type="entry name" value="HTH_ARAC_FAMILY_2"/>
    <property type="match status" value="1"/>
</dbReference>
<dbReference type="PROSITE" id="PS50109">
    <property type="entry name" value="HIS_KIN"/>
    <property type="match status" value="1"/>
</dbReference>
<dbReference type="InterPro" id="IPR005467">
    <property type="entry name" value="His_kinase_dom"/>
</dbReference>
<dbReference type="SUPFAM" id="SSF52172">
    <property type="entry name" value="CheY-like"/>
    <property type="match status" value="1"/>
</dbReference>
<evidence type="ECO:0000256" key="9">
    <source>
        <dbReference type="ARBA" id="ARBA00023015"/>
    </source>
</evidence>
<dbReference type="Gene3D" id="3.30.565.10">
    <property type="entry name" value="Histidine kinase-like ATPase, C-terminal domain"/>
    <property type="match status" value="1"/>
</dbReference>
<feature type="domain" description="Response regulatory" evidence="15">
    <location>
        <begin position="1089"/>
        <end position="1205"/>
    </location>
</feature>
<feature type="domain" description="HTH araC/xylS-type" evidence="13">
    <location>
        <begin position="1237"/>
        <end position="1336"/>
    </location>
</feature>
<dbReference type="Pfam" id="PF02518">
    <property type="entry name" value="HATPase_c"/>
    <property type="match status" value="1"/>
</dbReference>
<dbReference type="PANTHER" id="PTHR43547">
    <property type="entry name" value="TWO-COMPONENT HISTIDINE KINASE"/>
    <property type="match status" value="1"/>
</dbReference>
<dbReference type="GO" id="GO:0000155">
    <property type="term" value="F:phosphorelay sensor kinase activity"/>
    <property type="evidence" value="ECO:0007669"/>
    <property type="project" value="InterPro"/>
</dbReference>
<dbReference type="InterPro" id="IPR001789">
    <property type="entry name" value="Sig_transdc_resp-reg_receiver"/>
</dbReference>
<dbReference type="GO" id="GO:0005524">
    <property type="term" value="F:ATP binding"/>
    <property type="evidence" value="ECO:0007669"/>
    <property type="project" value="UniProtKB-KW"/>
</dbReference>
<proteinExistence type="predicted"/>
<dbReference type="SMART" id="SM00388">
    <property type="entry name" value="HisKA"/>
    <property type="match status" value="1"/>
</dbReference>
<gene>
    <name evidence="16" type="ORF">SAMN05444274_10455</name>
</gene>
<dbReference type="PANTHER" id="PTHR43547:SF2">
    <property type="entry name" value="HYBRID SIGNAL TRANSDUCTION HISTIDINE KINASE C"/>
    <property type="match status" value="1"/>
</dbReference>
<keyword evidence="10" id="KW-0804">Transcription</keyword>